<dbReference type="SUPFAM" id="SSF103473">
    <property type="entry name" value="MFS general substrate transporter"/>
    <property type="match status" value="1"/>
</dbReference>
<proteinExistence type="predicted"/>
<keyword evidence="3" id="KW-1003">Cell membrane</keyword>
<evidence type="ECO:0000256" key="6">
    <source>
        <dbReference type="ARBA" id="ARBA00023136"/>
    </source>
</evidence>
<evidence type="ECO:0000256" key="2">
    <source>
        <dbReference type="ARBA" id="ARBA00022448"/>
    </source>
</evidence>
<dbReference type="Proteomes" id="UP000810292">
    <property type="component" value="Unassembled WGS sequence"/>
</dbReference>
<gene>
    <name evidence="8" type="ORF">IAA72_05070</name>
</gene>
<evidence type="ECO:0000256" key="4">
    <source>
        <dbReference type="ARBA" id="ARBA00022692"/>
    </source>
</evidence>
<dbReference type="InterPro" id="IPR011701">
    <property type="entry name" value="MFS"/>
</dbReference>
<comment type="caution">
    <text evidence="8">The sequence shown here is derived from an EMBL/GenBank/DDBJ whole genome shotgun (WGS) entry which is preliminary data.</text>
</comment>
<feature type="transmembrane region" description="Helical" evidence="7">
    <location>
        <begin position="248"/>
        <end position="267"/>
    </location>
</feature>
<dbReference type="PANTHER" id="PTHR43266:SF10">
    <property type="entry name" value="BACILYSIN EXPORTER BACE-RELATED"/>
    <property type="match status" value="1"/>
</dbReference>
<evidence type="ECO:0000256" key="7">
    <source>
        <dbReference type="SAM" id="Phobius"/>
    </source>
</evidence>
<name>A0A9D9IB44_9SPIO</name>
<dbReference type="GO" id="GO:0022857">
    <property type="term" value="F:transmembrane transporter activity"/>
    <property type="evidence" value="ECO:0007669"/>
    <property type="project" value="InterPro"/>
</dbReference>
<keyword evidence="2" id="KW-0813">Transport</keyword>
<dbReference type="Pfam" id="PF07690">
    <property type="entry name" value="MFS_1"/>
    <property type="match status" value="1"/>
</dbReference>
<feature type="transmembrane region" description="Helical" evidence="7">
    <location>
        <begin position="162"/>
        <end position="183"/>
    </location>
</feature>
<dbReference type="EMBL" id="JADIMF010000077">
    <property type="protein sequence ID" value="MBO8469137.1"/>
    <property type="molecule type" value="Genomic_DNA"/>
</dbReference>
<keyword evidence="5 7" id="KW-1133">Transmembrane helix</keyword>
<feature type="transmembrane region" description="Helical" evidence="7">
    <location>
        <begin position="361"/>
        <end position="381"/>
    </location>
</feature>
<reference evidence="8" key="2">
    <citation type="journal article" date="2021" name="PeerJ">
        <title>Extensive microbial diversity within the chicken gut microbiome revealed by metagenomics and culture.</title>
        <authorList>
            <person name="Gilroy R."/>
            <person name="Ravi A."/>
            <person name="Getino M."/>
            <person name="Pursley I."/>
            <person name="Horton D.L."/>
            <person name="Alikhan N.F."/>
            <person name="Baker D."/>
            <person name="Gharbi K."/>
            <person name="Hall N."/>
            <person name="Watson M."/>
            <person name="Adriaenssens E.M."/>
            <person name="Foster-Nyarko E."/>
            <person name="Jarju S."/>
            <person name="Secka A."/>
            <person name="Antonio M."/>
            <person name="Oren A."/>
            <person name="Chaudhuri R.R."/>
            <person name="La Ragione R."/>
            <person name="Hildebrand F."/>
            <person name="Pallen M.J."/>
        </authorList>
    </citation>
    <scope>NUCLEOTIDE SEQUENCE</scope>
    <source>
        <strain evidence="8">14700</strain>
    </source>
</reference>
<protein>
    <submittedName>
        <fullName evidence="8">MFS transporter</fullName>
    </submittedName>
</protein>
<comment type="subcellular location">
    <subcellularLocation>
        <location evidence="1">Cell membrane</location>
        <topology evidence="1">Multi-pass membrane protein</topology>
    </subcellularLocation>
</comment>
<evidence type="ECO:0000256" key="5">
    <source>
        <dbReference type="ARBA" id="ARBA00022989"/>
    </source>
</evidence>
<dbReference type="AlphaFoldDB" id="A0A9D9IB44"/>
<evidence type="ECO:0000313" key="9">
    <source>
        <dbReference type="Proteomes" id="UP000810292"/>
    </source>
</evidence>
<feature type="transmembrane region" description="Helical" evidence="7">
    <location>
        <begin position="211"/>
        <end position="232"/>
    </location>
</feature>
<keyword evidence="4 7" id="KW-0812">Transmembrane</keyword>
<keyword evidence="6 7" id="KW-0472">Membrane</keyword>
<feature type="transmembrane region" description="Helical" evidence="7">
    <location>
        <begin position="328"/>
        <end position="349"/>
    </location>
</feature>
<evidence type="ECO:0000313" key="8">
    <source>
        <dbReference type="EMBL" id="MBO8469137.1"/>
    </source>
</evidence>
<feature type="transmembrane region" description="Helical" evidence="7">
    <location>
        <begin position="36"/>
        <end position="56"/>
    </location>
</feature>
<dbReference type="Gene3D" id="1.20.1250.20">
    <property type="entry name" value="MFS general substrate transporter like domains"/>
    <property type="match status" value="2"/>
</dbReference>
<feature type="transmembrane region" description="Helical" evidence="7">
    <location>
        <begin position="296"/>
        <end position="316"/>
    </location>
</feature>
<dbReference type="PANTHER" id="PTHR43266">
    <property type="entry name" value="MACROLIDE-EFFLUX PROTEIN"/>
    <property type="match status" value="1"/>
</dbReference>
<dbReference type="GO" id="GO:0005886">
    <property type="term" value="C:plasma membrane"/>
    <property type="evidence" value="ECO:0007669"/>
    <property type="project" value="UniProtKB-SubCell"/>
</dbReference>
<dbReference type="CDD" id="cd06173">
    <property type="entry name" value="MFS_MefA_like"/>
    <property type="match status" value="1"/>
</dbReference>
<sequence>MTKLIIFLIPQMISLLGSSALQMGIIWHLTLSYSSGTILMAASIAAYIPQIIFSIIAGHIIDKRHRKLLIMLSDMVSASLALILYSVISAGHDSLYLYFLVLAGRSAAAGFQTPAVESAIPFFVPIPLLEKANAIRSALSSVVMFASPVLAGILMSSSGLKAVIILDILTALVAVAVVLFLHVPENEEGNSYSFVSGVRYVLSDSRITRPLFFHLLAMLAIGPGAVLTPLIVERLFSGNPAALSLSEASYSLGMIAGGAAAALFSCVLSRIRRIGISLSVYGLMLFLMPISRFFILYLVMNLCIGLISPVYSSLFISEIQERADKSRIGQTMGIYGAVSGVFPLSLIVYGPLSDLLGIEEVFIISGAITIFIGIVLTRRLLQR</sequence>
<dbReference type="InterPro" id="IPR036259">
    <property type="entry name" value="MFS_trans_sf"/>
</dbReference>
<evidence type="ECO:0000256" key="3">
    <source>
        <dbReference type="ARBA" id="ARBA00022475"/>
    </source>
</evidence>
<feature type="transmembrane region" description="Helical" evidence="7">
    <location>
        <begin position="68"/>
        <end position="89"/>
    </location>
</feature>
<evidence type="ECO:0000256" key="1">
    <source>
        <dbReference type="ARBA" id="ARBA00004651"/>
    </source>
</evidence>
<organism evidence="8 9">
    <name type="scientific">Candidatus Ornithospirochaeta stercoravium</name>
    <dbReference type="NCBI Taxonomy" id="2840897"/>
    <lineage>
        <taxon>Bacteria</taxon>
        <taxon>Pseudomonadati</taxon>
        <taxon>Spirochaetota</taxon>
        <taxon>Spirochaetia</taxon>
        <taxon>Spirochaetales</taxon>
        <taxon>Spirochaetaceae</taxon>
        <taxon>Spirochaetaceae incertae sedis</taxon>
        <taxon>Candidatus Ornithospirochaeta</taxon>
    </lineage>
</organism>
<accession>A0A9D9IB44</accession>
<feature type="transmembrane region" description="Helical" evidence="7">
    <location>
        <begin position="274"/>
        <end position="290"/>
    </location>
</feature>
<reference evidence="8" key="1">
    <citation type="submission" date="2020-10" db="EMBL/GenBank/DDBJ databases">
        <authorList>
            <person name="Gilroy R."/>
        </authorList>
    </citation>
    <scope>NUCLEOTIDE SEQUENCE</scope>
    <source>
        <strain evidence="8">14700</strain>
    </source>
</reference>